<proteinExistence type="predicted"/>
<comment type="caution">
    <text evidence="1">The sequence shown here is derived from an EMBL/GenBank/DDBJ whole genome shotgun (WGS) entry which is preliminary data.</text>
</comment>
<keyword evidence="2" id="KW-1185">Reference proteome</keyword>
<dbReference type="Proteomes" id="UP000814033">
    <property type="component" value="Unassembled WGS sequence"/>
</dbReference>
<reference evidence="1" key="2">
    <citation type="journal article" date="2022" name="New Phytol.">
        <title>Evolutionary transition to the ectomycorrhizal habit in the genomes of a hyperdiverse lineage of mushroom-forming fungi.</title>
        <authorList>
            <person name="Looney B."/>
            <person name="Miyauchi S."/>
            <person name="Morin E."/>
            <person name="Drula E."/>
            <person name="Courty P.E."/>
            <person name="Kohler A."/>
            <person name="Kuo A."/>
            <person name="LaButti K."/>
            <person name="Pangilinan J."/>
            <person name="Lipzen A."/>
            <person name="Riley R."/>
            <person name="Andreopoulos W."/>
            <person name="He G."/>
            <person name="Johnson J."/>
            <person name="Nolan M."/>
            <person name="Tritt A."/>
            <person name="Barry K.W."/>
            <person name="Grigoriev I.V."/>
            <person name="Nagy L.G."/>
            <person name="Hibbett D."/>
            <person name="Henrissat B."/>
            <person name="Matheny P.B."/>
            <person name="Labbe J."/>
            <person name="Martin F.M."/>
        </authorList>
    </citation>
    <scope>NUCLEOTIDE SEQUENCE</scope>
    <source>
        <strain evidence="1">FP105234-sp</strain>
    </source>
</reference>
<evidence type="ECO:0000313" key="1">
    <source>
        <dbReference type="EMBL" id="KAI0050236.1"/>
    </source>
</evidence>
<sequence length="222" mass="23868">MDGTLVDSTAGVVGAWEEFKKTYPDIDVDDILSSAHGVRTVENLRKYCGVTDPDELEREAERFEQAIVSSSKLEGRQGIIMLPGVREIYAELGPYAKLPKPRWTVCTSATRIYATAALATVGIEQPEAIVFAEDVENGKPAPDPYLLGAKRCGVSPENCLVVEDAPAGVRSGNSAGCKTLALLTTHSREQVEAAQPTFLVKDLSSVTMKIDDTGVLVTIETP</sequence>
<gene>
    <name evidence="1" type="ORF">FA95DRAFT_664893</name>
</gene>
<organism evidence="1 2">
    <name type="scientific">Auriscalpium vulgare</name>
    <dbReference type="NCBI Taxonomy" id="40419"/>
    <lineage>
        <taxon>Eukaryota</taxon>
        <taxon>Fungi</taxon>
        <taxon>Dikarya</taxon>
        <taxon>Basidiomycota</taxon>
        <taxon>Agaricomycotina</taxon>
        <taxon>Agaricomycetes</taxon>
        <taxon>Russulales</taxon>
        <taxon>Auriscalpiaceae</taxon>
        <taxon>Auriscalpium</taxon>
    </lineage>
</organism>
<accession>A0ACB8S2Y9</accession>
<dbReference type="EMBL" id="MU275864">
    <property type="protein sequence ID" value="KAI0050236.1"/>
    <property type="molecule type" value="Genomic_DNA"/>
</dbReference>
<reference evidence="1" key="1">
    <citation type="submission" date="2021-02" db="EMBL/GenBank/DDBJ databases">
        <authorList>
            <consortium name="DOE Joint Genome Institute"/>
            <person name="Ahrendt S."/>
            <person name="Looney B.P."/>
            <person name="Miyauchi S."/>
            <person name="Morin E."/>
            <person name="Drula E."/>
            <person name="Courty P.E."/>
            <person name="Chicoki N."/>
            <person name="Fauchery L."/>
            <person name="Kohler A."/>
            <person name="Kuo A."/>
            <person name="Labutti K."/>
            <person name="Pangilinan J."/>
            <person name="Lipzen A."/>
            <person name="Riley R."/>
            <person name="Andreopoulos W."/>
            <person name="He G."/>
            <person name="Johnson J."/>
            <person name="Barry K.W."/>
            <person name="Grigoriev I.V."/>
            <person name="Nagy L."/>
            <person name="Hibbett D."/>
            <person name="Henrissat B."/>
            <person name="Matheny P.B."/>
            <person name="Labbe J."/>
            <person name="Martin F."/>
        </authorList>
    </citation>
    <scope>NUCLEOTIDE SEQUENCE</scope>
    <source>
        <strain evidence="1">FP105234-sp</strain>
    </source>
</reference>
<name>A0ACB8S2Y9_9AGAM</name>
<protein>
    <submittedName>
        <fullName evidence="1">Phosphatase</fullName>
    </submittedName>
</protein>
<evidence type="ECO:0000313" key="2">
    <source>
        <dbReference type="Proteomes" id="UP000814033"/>
    </source>
</evidence>